<dbReference type="GeneID" id="95987021"/>
<keyword evidence="2" id="KW-1185">Reference proteome</keyword>
<comment type="caution">
    <text evidence="1">The sequence shown here is derived from an EMBL/GenBank/DDBJ whole genome shotgun (WGS) entry which is preliminary data.</text>
</comment>
<accession>A0ABR3Q343</accession>
<reference evidence="1 2" key="1">
    <citation type="submission" date="2023-08" db="EMBL/GenBank/DDBJ databases">
        <title>Annotated Genome Sequence of Vanrija albida AlHP1.</title>
        <authorList>
            <person name="Herzog R."/>
        </authorList>
    </citation>
    <scope>NUCLEOTIDE SEQUENCE [LARGE SCALE GENOMIC DNA]</scope>
    <source>
        <strain evidence="1 2">AlHP1</strain>
    </source>
</reference>
<sequence>MAAEVHGVQSPIQNRWSYGLSGPYRHEFAYLAFQHAHGAGWFAGTVLGDAPAVSVVTPRWNHDRLEWEHVIWARTAPRAVVGDEDGEDWERVERADSAVRAISLAEFQRIERAVNVVFWPAYHAKFSALEARRLAIWLHAGIDEEDLLPPPTDVQAAAYAYAHKLSAAATDEVDIAAYSSGNRRVDDEITLLTHDELDGLFMAQVTEWRYGRGAAAVSAVKWRDDDSVGSPVEPAYRRIPSSALLYKAHSPVAPAFPHPPRGHGHGHRGSSLVWGSIASGTEIQPLYERYE</sequence>
<protein>
    <submittedName>
        <fullName evidence="1">Uncharacterized protein</fullName>
    </submittedName>
</protein>
<name>A0ABR3Q343_9TREE</name>
<dbReference type="Proteomes" id="UP001565368">
    <property type="component" value="Unassembled WGS sequence"/>
</dbReference>
<evidence type="ECO:0000313" key="1">
    <source>
        <dbReference type="EMBL" id="KAL1409149.1"/>
    </source>
</evidence>
<dbReference type="RefSeq" id="XP_069209093.1">
    <property type="nucleotide sequence ID" value="XM_069354451.1"/>
</dbReference>
<proteinExistence type="predicted"/>
<evidence type="ECO:0000313" key="2">
    <source>
        <dbReference type="Proteomes" id="UP001565368"/>
    </source>
</evidence>
<organism evidence="1 2">
    <name type="scientific">Vanrija albida</name>
    <dbReference type="NCBI Taxonomy" id="181172"/>
    <lineage>
        <taxon>Eukaryota</taxon>
        <taxon>Fungi</taxon>
        <taxon>Dikarya</taxon>
        <taxon>Basidiomycota</taxon>
        <taxon>Agaricomycotina</taxon>
        <taxon>Tremellomycetes</taxon>
        <taxon>Trichosporonales</taxon>
        <taxon>Trichosporonaceae</taxon>
        <taxon>Vanrija</taxon>
    </lineage>
</organism>
<gene>
    <name evidence="1" type="ORF">Q8F55_005978</name>
</gene>
<dbReference type="EMBL" id="JBBXJM010000004">
    <property type="protein sequence ID" value="KAL1409149.1"/>
    <property type="molecule type" value="Genomic_DNA"/>
</dbReference>